<dbReference type="Pfam" id="PF01975">
    <property type="entry name" value="SurE"/>
    <property type="match status" value="1"/>
</dbReference>
<dbReference type="SUPFAM" id="SSF64167">
    <property type="entry name" value="SurE-like"/>
    <property type="match status" value="1"/>
</dbReference>
<protein>
    <submittedName>
        <fullName evidence="2">DEKNAAC104679</fullName>
    </submittedName>
</protein>
<accession>A0A448YQZ3</accession>
<evidence type="ECO:0000259" key="1">
    <source>
        <dbReference type="Pfam" id="PF01975"/>
    </source>
</evidence>
<evidence type="ECO:0000313" key="2">
    <source>
        <dbReference type="EMBL" id="VEU23360.1"/>
    </source>
</evidence>
<dbReference type="Proteomes" id="UP000290900">
    <property type="component" value="Unassembled WGS sequence"/>
</dbReference>
<proteinExistence type="predicted"/>
<dbReference type="GO" id="GO:0016787">
    <property type="term" value="F:hydrolase activity"/>
    <property type="evidence" value="ECO:0007669"/>
    <property type="project" value="InterPro"/>
</dbReference>
<keyword evidence="3" id="KW-1185">Reference proteome</keyword>
<dbReference type="STRING" id="13370.A0A448YQZ3"/>
<dbReference type="GO" id="GO:0000932">
    <property type="term" value="C:P-body"/>
    <property type="evidence" value="ECO:0007669"/>
    <property type="project" value="TreeGrafter"/>
</dbReference>
<dbReference type="OrthoDB" id="202825at2759"/>
<dbReference type="InParanoid" id="A0A448YQZ3"/>
<organism evidence="2 3">
    <name type="scientific">Brettanomyces naardenensis</name>
    <name type="common">Yeast</name>
    <dbReference type="NCBI Taxonomy" id="13370"/>
    <lineage>
        <taxon>Eukaryota</taxon>
        <taxon>Fungi</taxon>
        <taxon>Dikarya</taxon>
        <taxon>Ascomycota</taxon>
        <taxon>Saccharomycotina</taxon>
        <taxon>Pichiomycetes</taxon>
        <taxon>Pichiales</taxon>
        <taxon>Pichiaceae</taxon>
        <taxon>Brettanomyces</taxon>
    </lineage>
</organism>
<gene>
    <name evidence="2" type="ORF">BRENAR_LOCUS4091</name>
</gene>
<dbReference type="PANTHER" id="PTHR47551">
    <property type="entry name" value="TUBULIN--TYROSINE LIGASE PBY1-RELATED"/>
    <property type="match status" value="1"/>
</dbReference>
<dbReference type="InterPro" id="IPR036523">
    <property type="entry name" value="SurE-like_sf"/>
</dbReference>
<reference evidence="2 3" key="1">
    <citation type="submission" date="2018-12" db="EMBL/GenBank/DDBJ databases">
        <authorList>
            <person name="Tiukova I."/>
            <person name="Dainat J."/>
        </authorList>
    </citation>
    <scope>NUCLEOTIDE SEQUENCE [LARGE SCALE GENOMIC DNA]</scope>
</reference>
<sequence length="311" mass="34367">MRVLLTNDDGGPNDVASPYVKFLVEAIEKHTDWALTICVPSCQKSWIGKAHFAGKDVTVKYIYSTIERPEDNSFHGPFGYPQERLRSDPKLKEWCLVDDGTPATCADIGINHVCNNNVDLVLSGPNVGRNSTALYALSSGTIGGAMEGCSHGQKAIAISYAYENRFDTDPRILREASLIAVKVVQNLYDNWREDIDLYSINIPLVSGLKFGKTKIYKVPMLQNKWRKSLFQESKNNAPNAESMESDIIDQSVSAGQLFKWSPDFALVHKDVASSPQWSDGKAIAQGSISVTAIKAVFEQVDSFNEGELILE</sequence>
<dbReference type="PANTHER" id="PTHR47551:SF1">
    <property type="entry name" value="TUBULIN--TYROSINE LIGASE PBY1-RELATED"/>
    <property type="match status" value="1"/>
</dbReference>
<name>A0A448YQZ3_BRENA</name>
<dbReference type="Gene3D" id="3.40.1210.10">
    <property type="entry name" value="Survival protein SurE-like phosphatase/nucleotidase"/>
    <property type="match status" value="1"/>
</dbReference>
<dbReference type="InterPro" id="IPR027746">
    <property type="entry name" value="TTL"/>
</dbReference>
<dbReference type="AlphaFoldDB" id="A0A448YQZ3"/>
<evidence type="ECO:0000313" key="3">
    <source>
        <dbReference type="Proteomes" id="UP000290900"/>
    </source>
</evidence>
<dbReference type="InterPro" id="IPR002828">
    <property type="entry name" value="SurE-like_Pase/nucleotidase"/>
</dbReference>
<feature type="domain" description="Survival protein SurE-like phosphatase/nucleotidase" evidence="1">
    <location>
        <begin position="3"/>
        <end position="214"/>
    </location>
</feature>
<dbReference type="NCBIfam" id="TIGR00087">
    <property type="entry name" value="surE"/>
    <property type="match status" value="1"/>
</dbReference>
<dbReference type="EMBL" id="CAACVR010000045">
    <property type="protein sequence ID" value="VEU23360.1"/>
    <property type="molecule type" value="Genomic_DNA"/>
</dbReference>